<evidence type="ECO:0000313" key="2">
    <source>
        <dbReference type="Proteomes" id="UP001150062"/>
    </source>
</evidence>
<sequence length="960" mass="111780">MDLSQLLQDCLSPNREILQNSERILNEYKTTKPVEFVKELIEHLLDNKKNDPQEKMLASIMLRNTIKIFLPPSVENEYQAKGNNEKESKTDEFLNWGLIPSDTRKKLLDFLSGSAKQERVKSYYLHLYGVVLNLEMTLNSDFNPFELLETQYKSAQTLEAKSDAIKIVSTLLDNALTLPLEFLVDGINFIIEIIKSYSVEEEKENKQTDMQGDENNPVLRSSWEALIDLEPKIYNKIKAEIDYQQIIDLVFTPGSTSKHFTRALSTLSNILESDIELTSKQNTFIFENFFQILTKEDENEDEDPEQDMENNYEFEEEVYNSNSKEAHIFIVQIITQYYSTKIESYKKEKLNNYKIQNESDFDSKFDSWKFYNQLKVDDFEEPFQKYAKIYAKEFVKYFSVAGEQNFDIEIDQLDLTDQEFFFDNNLLLFSHFSFLLKNEILEIVNEIFEDDYQGNDRLKQIKWVGCLSSIIPYLSITEIKKLDKTFQKVLTLINNNLPSCTKIYSLKVIYYCLLINADFLQVVELETVSKIFIVSFGLLNKYASDLYDLEKENTFVVPLVSLLLKSAKRDNSFEQLVTDTQSSTSNLLVNLIQTPSSQDFPTKSKSLFHLFKMQILNLNIQLFQIRVDLQPNLALPLFRINIKILYMVINRLHESGFQAEELIFLKRFLIITRIGLDLFISQNQQSGIVDIFSVILTKSLNKIKNYSASQIFVDLLNDLISEVANTQYGNEIICRYLEIAQNFYIRIENGNKEYLKLIFSIVMTCLPHSNGSTLERLKMLISRSVSLDSKNQQIDYLMYHELFQSLYKAISTTKFPIGESGELYQTLVHFKLARARHELENDAEYEQIPGYGKFTSSFFLLLNLPLQMEFTNKSHFIISFLTQALTIWDQQITLFASSILDNFSINVTQFFENCLKYLPNQKNLIYTLLKKSTLLSTISNSLNKDIAQKAQSLLKEINIF</sequence>
<accession>A0ABQ8Y3L8</accession>
<dbReference type="EMBL" id="JAOAOG010000232">
    <property type="protein sequence ID" value="KAJ6238787.1"/>
    <property type="molecule type" value="Genomic_DNA"/>
</dbReference>
<keyword evidence="2" id="KW-1185">Reference proteome</keyword>
<dbReference type="InterPro" id="IPR011989">
    <property type="entry name" value="ARM-like"/>
</dbReference>
<dbReference type="InterPro" id="IPR016024">
    <property type="entry name" value="ARM-type_fold"/>
</dbReference>
<evidence type="ECO:0000313" key="1">
    <source>
        <dbReference type="EMBL" id="KAJ6238787.1"/>
    </source>
</evidence>
<comment type="caution">
    <text evidence="1">The sequence shown here is derived from an EMBL/GenBank/DDBJ whole genome shotgun (WGS) entry which is preliminary data.</text>
</comment>
<organism evidence="1 2">
    <name type="scientific">Anaeramoeba flamelloides</name>
    <dbReference type="NCBI Taxonomy" id="1746091"/>
    <lineage>
        <taxon>Eukaryota</taxon>
        <taxon>Metamonada</taxon>
        <taxon>Anaeramoebidae</taxon>
        <taxon>Anaeramoeba</taxon>
    </lineage>
</organism>
<reference evidence="1" key="1">
    <citation type="submission" date="2022-08" db="EMBL/GenBank/DDBJ databases">
        <title>Novel sulfate-reducing endosymbionts in the free-living metamonad Anaeramoeba.</title>
        <authorList>
            <person name="Jerlstrom-Hultqvist J."/>
            <person name="Cepicka I."/>
            <person name="Gallot-Lavallee L."/>
            <person name="Salas-Leiva D."/>
            <person name="Curtis B.A."/>
            <person name="Zahonova K."/>
            <person name="Pipaliya S."/>
            <person name="Dacks J."/>
            <person name="Roger A.J."/>
        </authorList>
    </citation>
    <scope>NUCLEOTIDE SEQUENCE</scope>
    <source>
        <strain evidence="1">Schooner1</strain>
    </source>
</reference>
<dbReference type="Gene3D" id="1.25.10.10">
    <property type="entry name" value="Leucine-rich Repeat Variant"/>
    <property type="match status" value="1"/>
</dbReference>
<dbReference type="Proteomes" id="UP001150062">
    <property type="component" value="Unassembled WGS sequence"/>
</dbReference>
<proteinExistence type="predicted"/>
<gene>
    <name evidence="1" type="ORF">M0813_26015</name>
</gene>
<dbReference type="SUPFAM" id="SSF48371">
    <property type="entry name" value="ARM repeat"/>
    <property type="match status" value="1"/>
</dbReference>
<protein>
    <submittedName>
        <fullName evidence="1">Uncharacterized protein</fullName>
    </submittedName>
</protein>
<name>A0ABQ8Y3L8_9EUKA</name>